<evidence type="ECO:0000256" key="2">
    <source>
        <dbReference type="ARBA" id="ARBA00022723"/>
    </source>
</evidence>
<evidence type="ECO:0000256" key="1">
    <source>
        <dbReference type="ARBA" id="ARBA00022617"/>
    </source>
</evidence>
<feature type="transmembrane region" description="Helical" evidence="6">
    <location>
        <begin position="7"/>
        <end position="25"/>
    </location>
</feature>
<feature type="transmembrane region" description="Helical" evidence="6">
    <location>
        <begin position="45"/>
        <end position="62"/>
    </location>
</feature>
<dbReference type="Gene3D" id="3.80.10.10">
    <property type="entry name" value="Ribonuclease Inhibitor"/>
    <property type="match status" value="1"/>
</dbReference>
<dbReference type="SUPFAM" id="SSF52047">
    <property type="entry name" value="RNI-like"/>
    <property type="match status" value="1"/>
</dbReference>
<dbReference type="GO" id="GO:0020037">
    <property type="term" value="F:heme binding"/>
    <property type="evidence" value="ECO:0007669"/>
    <property type="project" value="InterPro"/>
</dbReference>
<evidence type="ECO:0000256" key="6">
    <source>
        <dbReference type="SAM" id="Phobius"/>
    </source>
</evidence>
<evidence type="ECO:0000259" key="7">
    <source>
        <dbReference type="PROSITE" id="PS51007"/>
    </source>
</evidence>
<feature type="compositionally biased region" description="Basic and acidic residues" evidence="5">
    <location>
        <begin position="79"/>
        <end position="91"/>
    </location>
</feature>
<comment type="caution">
    <text evidence="8">The sequence shown here is derived from an EMBL/GenBank/DDBJ whole genome shotgun (WGS) entry which is preliminary data.</text>
</comment>
<dbReference type="GO" id="GO:0046872">
    <property type="term" value="F:metal ion binding"/>
    <property type="evidence" value="ECO:0007669"/>
    <property type="project" value="UniProtKB-KW"/>
</dbReference>
<dbReference type="InterPro" id="IPR032675">
    <property type="entry name" value="LRR_dom_sf"/>
</dbReference>
<keyword evidence="6" id="KW-1133">Transmembrane helix</keyword>
<organism evidence="8 9">
    <name type="scientific">Anseongella ginsenosidimutans</name>
    <dbReference type="NCBI Taxonomy" id="496056"/>
    <lineage>
        <taxon>Bacteria</taxon>
        <taxon>Pseudomonadati</taxon>
        <taxon>Bacteroidota</taxon>
        <taxon>Sphingobacteriia</taxon>
        <taxon>Sphingobacteriales</taxon>
        <taxon>Sphingobacteriaceae</taxon>
        <taxon>Anseongella</taxon>
    </lineage>
</organism>
<name>A0A4R3KP53_9SPHI</name>
<feature type="transmembrane region" description="Helical" evidence="6">
    <location>
        <begin position="186"/>
        <end position="206"/>
    </location>
</feature>
<dbReference type="PANTHER" id="PTHR35889">
    <property type="entry name" value="CYCLOINULO-OLIGOSACCHARIDE FRUCTANOTRANSFERASE-RELATED"/>
    <property type="match status" value="1"/>
</dbReference>
<evidence type="ECO:0000256" key="4">
    <source>
        <dbReference type="PROSITE-ProRule" id="PRU00433"/>
    </source>
</evidence>
<evidence type="ECO:0000256" key="3">
    <source>
        <dbReference type="ARBA" id="ARBA00023004"/>
    </source>
</evidence>
<reference evidence="8 9" key="1">
    <citation type="submission" date="2019-03" db="EMBL/GenBank/DDBJ databases">
        <title>Genomic Encyclopedia of Type Strains, Phase IV (KMG-IV): sequencing the most valuable type-strain genomes for metagenomic binning, comparative biology and taxonomic classification.</title>
        <authorList>
            <person name="Goeker M."/>
        </authorList>
    </citation>
    <scope>NUCLEOTIDE SEQUENCE [LARGE SCALE GENOMIC DNA]</scope>
    <source>
        <strain evidence="8 9">DSM 21100</strain>
    </source>
</reference>
<dbReference type="InterPro" id="IPR026876">
    <property type="entry name" value="Fn3_assoc_repeat"/>
</dbReference>
<dbReference type="GO" id="GO:0009055">
    <property type="term" value="F:electron transfer activity"/>
    <property type="evidence" value="ECO:0007669"/>
    <property type="project" value="InterPro"/>
</dbReference>
<dbReference type="Proteomes" id="UP000295807">
    <property type="component" value="Unassembled WGS sequence"/>
</dbReference>
<keyword evidence="1 4" id="KW-0349">Heme</keyword>
<proteinExistence type="predicted"/>
<keyword evidence="9" id="KW-1185">Reference proteome</keyword>
<gene>
    <name evidence="8" type="ORF">EDD80_11145</name>
</gene>
<evidence type="ECO:0000313" key="9">
    <source>
        <dbReference type="Proteomes" id="UP000295807"/>
    </source>
</evidence>
<feature type="transmembrane region" description="Helical" evidence="6">
    <location>
        <begin position="122"/>
        <end position="144"/>
    </location>
</feature>
<dbReference type="AlphaFoldDB" id="A0A4R3KP53"/>
<accession>A0A4R3KP53</accession>
<dbReference type="InterPro" id="IPR011429">
    <property type="entry name" value="Cyt_c_Planctomycete-type"/>
</dbReference>
<dbReference type="PANTHER" id="PTHR35889:SF3">
    <property type="entry name" value="F-BOX DOMAIN-CONTAINING PROTEIN"/>
    <property type="match status" value="1"/>
</dbReference>
<dbReference type="Pfam" id="PF07635">
    <property type="entry name" value="PSCyt1"/>
    <property type="match status" value="1"/>
</dbReference>
<feature type="transmembrane region" description="Helical" evidence="6">
    <location>
        <begin position="156"/>
        <end position="174"/>
    </location>
</feature>
<dbReference type="OrthoDB" id="713772at2"/>
<dbReference type="RefSeq" id="WP_132130066.1">
    <property type="nucleotide sequence ID" value="NZ_CP042432.1"/>
</dbReference>
<dbReference type="Pfam" id="PF13287">
    <property type="entry name" value="Fn3_assoc"/>
    <property type="match status" value="1"/>
</dbReference>
<feature type="region of interest" description="Disordered" evidence="5">
    <location>
        <begin position="77"/>
        <end position="97"/>
    </location>
</feature>
<dbReference type="InterPro" id="IPR036909">
    <property type="entry name" value="Cyt_c-like_dom_sf"/>
</dbReference>
<protein>
    <submittedName>
        <fullName evidence="8">Fn3 domain-containing protein</fullName>
    </submittedName>
</protein>
<dbReference type="InterPro" id="IPR009056">
    <property type="entry name" value="Cyt_c-like_dom"/>
</dbReference>
<keyword evidence="6" id="KW-0472">Membrane</keyword>
<keyword evidence="2 4" id="KW-0479">Metal-binding</keyword>
<evidence type="ECO:0000256" key="5">
    <source>
        <dbReference type="SAM" id="MobiDB-lite"/>
    </source>
</evidence>
<keyword evidence="3 4" id="KW-0408">Iron</keyword>
<dbReference type="PROSITE" id="PS51007">
    <property type="entry name" value="CYTC"/>
    <property type="match status" value="1"/>
</dbReference>
<feature type="domain" description="Cytochrome c" evidence="7">
    <location>
        <begin position="224"/>
        <end position="324"/>
    </location>
</feature>
<sequence>MKLLKNITLNLIFGLNIFILFFVLFEGRIAIPAPLQVAGRMHPLLLHFPIVLLILALVFEFFNRHLREELPAGPGDGYSARHREGLPDRQRKSPATALREEVPYDGARAAEIRADSAGKKAVGLLLYGGAISAALTVVFGLILSKEEGYGGATLNWHKWTGIAISFFAALLLWYQQGKAARPRVLRIGMAVTCLVLLLAGHLGASLTHGENFVLQPILPEKSKKVDLATAVVFSDLVLPIMEEKCVSCHNEDKAKGQLVLTDTAAFLAGGKNGALFEPGDPAASLLMERLLLEPGHKHHMPPKNKPQLSPEELSLIQAWIRSGADFNIPLAALPPNDTIHQLAKVIYDTAPVAEKFDFPAPDPGLVKDLNTAYRVIAPLAKGSPALDVSFFNSRVFSGESLEALKPLSRQVVRLNLSGMPLKAGEFQLLKEFVNLRQLNLNYTPLTDKELAVITQLPRLRSLMLTGTAVTPAGLDSLVSMPRLRHLYVWNTAVTKEKALEWVSRRPGLAVETGFYDDGSMVLPLNKPEMNPARAFFREAFTLRLNHPISGAELRYTLDGSEPDSLNAPVFKEPLSISENTLVKVKAYKKGWTGSETVQTYFHKASFRPDSARLEFPPDPQYKGRGAFTLFDLDNGSMDIRDGKWLGYRGGELSASLEFKEPHTLNGVALSTFMNTGGYIFPPASVEVWGGADSSQLALLYKKSFEMPGEHQPAGKHIYECPLEKQAVSYLKVVVKPLAELPSWHAGKGQPAWVFVDEILLN</sequence>
<evidence type="ECO:0000313" key="8">
    <source>
        <dbReference type="EMBL" id="TCS85643.1"/>
    </source>
</evidence>
<dbReference type="SUPFAM" id="SSF46626">
    <property type="entry name" value="Cytochrome c"/>
    <property type="match status" value="1"/>
</dbReference>
<dbReference type="EMBL" id="SMAD01000011">
    <property type="protein sequence ID" value="TCS85643.1"/>
    <property type="molecule type" value="Genomic_DNA"/>
</dbReference>
<keyword evidence="6" id="KW-0812">Transmembrane</keyword>